<evidence type="ECO:0000313" key="7">
    <source>
        <dbReference type="Proteomes" id="UP000008141"/>
    </source>
</evidence>
<feature type="binding site" evidence="4">
    <location>
        <begin position="45"/>
        <end position="50"/>
    </location>
    <ligand>
        <name>substrate</name>
    </ligand>
</feature>
<evidence type="ECO:0000313" key="6">
    <source>
        <dbReference type="EMBL" id="EFN51710.1"/>
    </source>
</evidence>
<keyword evidence="2" id="KW-0456">Lyase</keyword>
<dbReference type="GO" id="GO:0003839">
    <property type="term" value="F:gamma-glutamylcyclotransferase activity"/>
    <property type="evidence" value="ECO:0007669"/>
    <property type="project" value="UniProtKB-EC"/>
</dbReference>
<dbReference type="OrthoDB" id="2017317at2759"/>
<evidence type="ECO:0000256" key="4">
    <source>
        <dbReference type="PIRSR" id="PIRSR617939-2"/>
    </source>
</evidence>
<dbReference type="GeneID" id="17351158"/>
<dbReference type="RefSeq" id="XP_005843812.1">
    <property type="nucleotide sequence ID" value="XM_005843750.1"/>
</dbReference>
<evidence type="ECO:0000256" key="1">
    <source>
        <dbReference type="ARBA" id="ARBA00012346"/>
    </source>
</evidence>
<dbReference type="STRING" id="554065.E1ZR30"/>
<name>E1ZR30_CHLVA</name>
<dbReference type="PANTHER" id="PTHR12935">
    <property type="entry name" value="GAMMA-GLUTAMYLCYCLOTRANSFERASE"/>
    <property type="match status" value="1"/>
</dbReference>
<dbReference type="Gene3D" id="3.10.490.10">
    <property type="entry name" value="Gamma-glutamyl cyclotransferase-like"/>
    <property type="match status" value="1"/>
</dbReference>
<keyword evidence="5" id="KW-0812">Transmembrane</keyword>
<dbReference type="EMBL" id="GL433861">
    <property type="protein sequence ID" value="EFN51710.1"/>
    <property type="molecule type" value="Genomic_DNA"/>
</dbReference>
<gene>
    <name evidence="6" type="ORF">CHLNCDRAFT_54915</name>
</gene>
<dbReference type="OMA" id="QWAYVLE"/>
<keyword evidence="7" id="KW-1185">Reference proteome</keyword>
<dbReference type="EC" id="4.3.2.9" evidence="1"/>
<dbReference type="InParanoid" id="E1ZR30"/>
<accession>E1ZR30</accession>
<dbReference type="InterPro" id="IPR013024">
    <property type="entry name" value="GGCT-like"/>
</dbReference>
<evidence type="ECO:0000256" key="3">
    <source>
        <dbReference type="PIRSR" id="PIRSR617939-1"/>
    </source>
</evidence>
<dbReference type="Proteomes" id="UP000008141">
    <property type="component" value="Unassembled WGS sequence"/>
</dbReference>
<keyword evidence="5" id="KW-0472">Membrane</keyword>
<feature type="transmembrane region" description="Helical" evidence="5">
    <location>
        <begin position="227"/>
        <end position="247"/>
    </location>
</feature>
<feature type="transmembrane region" description="Helical" evidence="5">
    <location>
        <begin position="268"/>
        <end position="288"/>
    </location>
</feature>
<feature type="binding site" evidence="4">
    <location>
        <position position="188"/>
    </location>
    <ligand>
        <name>substrate</name>
    </ligand>
</feature>
<dbReference type="AlphaFoldDB" id="E1ZR30"/>
<dbReference type="CDD" id="cd06661">
    <property type="entry name" value="GGCT_like"/>
    <property type="match status" value="1"/>
</dbReference>
<organism evidence="7">
    <name type="scientific">Chlorella variabilis</name>
    <name type="common">Green alga</name>
    <dbReference type="NCBI Taxonomy" id="554065"/>
    <lineage>
        <taxon>Eukaryota</taxon>
        <taxon>Viridiplantae</taxon>
        <taxon>Chlorophyta</taxon>
        <taxon>core chlorophytes</taxon>
        <taxon>Trebouxiophyceae</taxon>
        <taxon>Chlorellales</taxon>
        <taxon>Chlorellaceae</taxon>
        <taxon>Chlorella clade</taxon>
        <taxon>Chlorella</taxon>
    </lineage>
</organism>
<dbReference type="InterPro" id="IPR017939">
    <property type="entry name" value="G-Glutamylcylcotransferase"/>
</dbReference>
<feature type="active site" description="Proton acceptor" evidence="3">
    <location>
        <position position="136"/>
    </location>
</feature>
<evidence type="ECO:0000256" key="2">
    <source>
        <dbReference type="ARBA" id="ARBA00023239"/>
    </source>
</evidence>
<proteinExistence type="predicted"/>
<keyword evidence="5" id="KW-1133">Transmembrane helix</keyword>
<dbReference type="PANTHER" id="PTHR12935:SF0">
    <property type="entry name" value="GAMMA-GLUTAMYLCYCLOTRANSFERASE"/>
    <property type="match status" value="1"/>
</dbReference>
<dbReference type="eggNOG" id="ENOG502S70Y">
    <property type="taxonomic scope" value="Eukaryota"/>
</dbReference>
<dbReference type="KEGG" id="cvr:CHLNCDRAFT_54915"/>
<evidence type="ECO:0000256" key="5">
    <source>
        <dbReference type="SAM" id="Phobius"/>
    </source>
</evidence>
<reference evidence="6 7" key="1">
    <citation type="journal article" date="2010" name="Plant Cell">
        <title>The Chlorella variabilis NC64A genome reveals adaptation to photosymbiosis, coevolution with viruses, and cryptic sex.</title>
        <authorList>
            <person name="Blanc G."/>
            <person name="Duncan G."/>
            <person name="Agarkova I."/>
            <person name="Borodovsky M."/>
            <person name="Gurnon J."/>
            <person name="Kuo A."/>
            <person name="Lindquist E."/>
            <person name="Lucas S."/>
            <person name="Pangilinan J."/>
            <person name="Polle J."/>
            <person name="Salamov A."/>
            <person name="Terry A."/>
            <person name="Yamada T."/>
            <person name="Dunigan D.D."/>
            <person name="Grigoriev I.V."/>
            <person name="Claverie J.M."/>
            <person name="Van Etten J.L."/>
        </authorList>
    </citation>
    <scope>NUCLEOTIDE SEQUENCE [LARGE SCALE GENOMIC DNA]</scope>
    <source>
        <strain evidence="6 7">NC64A</strain>
    </source>
</reference>
<protein>
    <recommendedName>
        <fullName evidence="1">gamma-glutamylcyclotransferase</fullName>
        <ecNumber evidence="1">4.3.2.9</ecNumber>
    </recommendedName>
</protein>
<sequence>MAPRRRAVLGAAAAGAANGEGVRLASAVIDSAEESVEQLEQHVGYFAFGSNINKKVFEGRRRISPAESVPAVLPGWRLEFSQPGLPYAEPAFAAVEPQPEEVEDAAASSGGARQPDVHGVAHRITPSQWAYVLETEGGSGGKEDHAYKVVEATAVDYSGRELVVLTLTVSPKIKARLQGRHALPSLRYLTLIRDGAKDYGLTPEYQAWLATLRHYTAERPGQKLGGVVFRALALTFIFPVWAGVRLLRRVTGMKSANDDMASRWMRRYTAALFRVVLGLHELVAPVLGCGMTSSGSSPTPPRQ</sequence>